<reference evidence="7" key="1">
    <citation type="submission" date="2021-01" db="EMBL/GenBank/DDBJ databases">
        <authorList>
            <person name="Corre E."/>
            <person name="Pelletier E."/>
            <person name="Niang G."/>
            <person name="Scheremetjew M."/>
            <person name="Finn R."/>
            <person name="Kale V."/>
            <person name="Holt S."/>
            <person name="Cochrane G."/>
            <person name="Meng A."/>
            <person name="Brown T."/>
            <person name="Cohen L."/>
        </authorList>
    </citation>
    <scope>NUCLEOTIDE SEQUENCE</scope>
    <source>
        <strain evidence="7">CCMP127</strain>
    </source>
</reference>
<organism evidence="7">
    <name type="scientific">Amphora coffeiformis</name>
    <dbReference type="NCBI Taxonomy" id="265554"/>
    <lineage>
        <taxon>Eukaryota</taxon>
        <taxon>Sar</taxon>
        <taxon>Stramenopiles</taxon>
        <taxon>Ochrophyta</taxon>
        <taxon>Bacillariophyta</taxon>
        <taxon>Bacillariophyceae</taxon>
        <taxon>Bacillariophycidae</taxon>
        <taxon>Thalassiophysales</taxon>
        <taxon>Catenulaceae</taxon>
        <taxon>Amphora</taxon>
    </lineage>
</organism>
<dbReference type="InterPro" id="IPR000232">
    <property type="entry name" value="HSF_DNA-bd"/>
</dbReference>
<dbReference type="GO" id="GO:0003700">
    <property type="term" value="F:DNA-binding transcription factor activity"/>
    <property type="evidence" value="ECO:0007669"/>
    <property type="project" value="InterPro"/>
</dbReference>
<dbReference type="GO" id="GO:0043565">
    <property type="term" value="F:sequence-specific DNA binding"/>
    <property type="evidence" value="ECO:0007669"/>
    <property type="project" value="InterPro"/>
</dbReference>
<evidence type="ECO:0000313" key="7">
    <source>
        <dbReference type="EMBL" id="CAE0402818.1"/>
    </source>
</evidence>
<dbReference type="Pfam" id="PF00447">
    <property type="entry name" value="HSF_DNA-bind"/>
    <property type="match status" value="1"/>
</dbReference>
<evidence type="ECO:0000256" key="5">
    <source>
        <dbReference type="SAM" id="MobiDB-lite"/>
    </source>
</evidence>
<dbReference type="AlphaFoldDB" id="A0A7S3KYR0"/>
<dbReference type="InterPro" id="IPR036388">
    <property type="entry name" value="WH-like_DNA-bd_sf"/>
</dbReference>
<accession>A0A7S3KYR0</accession>
<dbReference type="Gene3D" id="1.10.10.10">
    <property type="entry name" value="Winged helix-like DNA-binding domain superfamily/Winged helix DNA-binding domain"/>
    <property type="match status" value="1"/>
</dbReference>
<feature type="domain" description="HSF-type DNA-binding" evidence="6">
    <location>
        <begin position="68"/>
        <end position="163"/>
    </location>
</feature>
<dbReference type="FunFam" id="1.10.10.10:FF:000479">
    <property type="entry name" value="Predicted protein"/>
    <property type="match status" value="1"/>
</dbReference>
<comment type="similarity">
    <text evidence="4">Belongs to the HSF family.</text>
</comment>
<protein>
    <recommendedName>
        <fullName evidence="6">HSF-type DNA-binding domain-containing protein</fullName>
    </recommendedName>
</protein>
<evidence type="ECO:0000256" key="3">
    <source>
        <dbReference type="ARBA" id="ARBA00023242"/>
    </source>
</evidence>
<proteinExistence type="inferred from homology"/>
<feature type="region of interest" description="Disordered" evidence="5">
    <location>
        <begin position="1"/>
        <end position="22"/>
    </location>
</feature>
<dbReference type="SUPFAM" id="SSF46785">
    <property type="entry name" value="Winged helix' DNA-binding domain"/>
    <property type="match status" value="1"/>
</dbReference>
<dbReference type="PANTHER" id="PTHR10015:SF206">
    <property type="entry name" value="HSF-TYPE DNA-BINDING DOMAIN-CONTAINING PROTEIN"/>
    <property type="match status" value="1"/>
</dbReference>
<dbReference type="InterPro" id="IPR036390">
    <property type="entry name" value="WH_DNA-bd_sf"/>
</dbReference>
<dbReference type="GO" id="GO:0005634">
    <property type="term" value="C:nucleus"/>
    <property type="evidence" value="ECO:0007669"/>
    <property type="project" value="UniProtKB-SubCell"/>
</dbReference>
<name>A0A7S3KYR0_9STRA</name>
<keyword evidence="2" id="KW-0238">DNA-binding</keyword>
<evidence type="ECO:0000256" key="2">
    <source>
        <dbReference type="ARBA" id="ARBA00023125"/>
    </source>
</evidence>
<evidence type="ECO:0000256" key="1">
    <source>
        <dbReference type="ARBA" id="ARBA00004123"/>
    </source>
</evidence>
<dbReference type="PRINTS" id="PR00056">
    <property type="entry name" value="HSFDOMAIN"/>
</dbReference>
<comment type="subcellular location">
    <subcellularLocation>
        <location evidence="1">Nucleus</location>
    </subcellularLocation>
</comment>
<dbReference type="EMBL" id="HBIM01001234">
    <property type="protein sequence ID" value="CAE0402818.1"/>
    <property type="molecule type" value="Transcribed_RNA"/>
</dbReference>
<evidence type="ECO:0000256" key="4">
    <source>
        <dbReference type="RuleBase" id="RU004020"/>
    </source>
</evidence>
<dbReference type="PANTHER" id="PTHR10015">
    <property type="entry name" value="HEAT SHOCK TRANSCRIPTION FACTOR"/>
    <property type="match status" value="1"/>
</dbReference>
<evidence type="ECO:0000259" key="6">
    <source>
        <dbReference type="SMART" id="SM00415"/>
    </source>
</evidence>
<gene>
    <name evidence="7" type="ORF">ACOF00016_LOCUS1071</name>
</gene>
<keyword evidence="3" id="KW-0539">Nucleus</keyword>
<dbReference type="SMART" id="SM00415">
    <property type="entry name" value="HSF"/>
    <property type="match status" value="1"/>
</dbReference>
<sequence>MAPHKESLPTIRTTSLSKKGKRAKPIFPVPPVTIQTVEVPRGTINHSYRDFANVPPEKGDETPIHDIRNMTFSQKVHHILSTPEYEGCISWMPHGRSFRIHVPKNFEVTVCPKYFNHRRYSSFLRDMNKYGFKHISKGADRNCYYHEFMLKGRPHLCKFMPRCRDARRLNADPDHEPNFYKLPVPEVVAKTEPVPFTSNYLAKDTCSQQMGADAAGMAVLSQVAALLQQPAANQNTSSPPTKGVATAPFVTVAPPEPTPVAPAQQSDLVQLLSSLAALRYQPVKPVAKDVPAPLAITAPSQPSRSMDSVQQPDCAQLVASLVALQQQPAKPAVNDVNQELISSLVSLARQQLEAAALATAIALLCRQSQPQGNNHGM</sequence>